<dbReference type="PANTHER" id="PTHR30007:SF0">
    <property type="entry name" value="TRANSPOSASE"/>
    <property type="match status" value="1"/>
</dbReference>
<comment type="caution">
    <text evidence="3">The sequence shown here is derived from an EMBL/GenBank/DDBJ whole genome shotgun (WGS) entry which is preliminary data.</text>
</comment>
<dbReference type="PANTHER" id="PTHR30007">
    <property type="entry name" value="PHP DOMAIN PROTEIN"/>
    <property type="match status" value="1"/>
</dbReference>
<dbReference type="Proteomes" id="UP001595867">
    <property type="component" value="Unassembled WGS sequence"/>
</dbReference>
<keyword evidence="1" id="KW-1133">Transmembrane helix</keyword>
<sequence length="126" mass="14036">MFGQVRQWEKRHVTERIVEELREELRLEQERGAEPSAGVMDSRSVRTADAVRSDTCGYGAGMKINGRKRFIVTDTLGLLVTVCVMSVSWQDRGGAKTTLLDTYPFSPIRHVFAGQGLRGPAGRLGR</sequence>
<protein>
    <submittedName>
        <fullName evidence="3">Transposase</fullName>
    </submittedName>
</protein>
<proteinExistence type="predicted"/>
<dbReference type="InterPro" id="IPR002559">
    <property type="entry name" value="Transposase_11"/>
</dbReference>
<organism evidence="3 4">
    <name type="scientific">Actinoplanes subglobosus</name>
    <dbReference type="NCBI Taxonomy" id="1547892"/>
    <lineage>
        <taxon>Bacteria</taxon>
        <taxon>Bacillati</taxon>
        <taxon>Actinomycetota</taxon>
        <taxon>Actinomycetes</taxon>
        <taxon>Micromonosporales</taxon>
        <taxon>Micromonosporaceae</taxon>
        <taxon>Actinoplanes</taxon>
    </lineage>
</organism>
<feature type="transmembrane region" description="Helical" evidence="1">
    <location>
        <begin position="70"/>
        <end position="89"/>
    </location>
</feature>
<keyword evidence="1" id="KW-0812">Transmembrane</keyword>
<evidence type="ECO:0000313" key="4">
    <source>
        <dbReference type="Proteomes" id="UP001595867"/>
    </source>
</evidence>
<evidence type="ECO:0000259" key="2">
    <source>
        <dbReference type="Pfam" id="PF01609"/>
    </source>
</evidence>
<dbReference type="Pfam" id="PF01609">
    <property type="entry name" value="DDE_Tnp_1"/>
    <property type="match status" value="1"/>
</dbReference>
<keyword evidence="4" id="KW-1185">Reference proteome</keyword>
<accession>A0ABV8IZB5</accession>
<evidence type="ECO:0000256" key="1">
    <source>
        <dbReference type="SAM" id="Phobius"/>
    </source>
</evidence>
<name>A0ABV8IZB5_9ACTN</name>
<reference evidence="4" key="1">
    <citation type="journal article" date="2019" name="Int. J. Syst. Evol. Microbiol.">
        <title>The Global Catalogue of Microorganisms (GCM) 10K type strain sequencing project: providing services to taxonomists for standard genome sequencing and annotation.</title>
        <authorList>
            <consortium name="The Broad Institute Genomics Platform"/>
            <consortium name="The Broad Institute Genome Sequencing Center for Infectious Disease"/>
            <person name="Wu L."/>
            <person name="Ma J."/>
        </authorList>
    </citation>
    <scope>NUCLEOTIDE SEQUENCE [LARGE SCALE GENOMIC DNA]</scope>
    <source>
        <strain evidence="4">TBRC 5832</strain>
    </source>
</reference>
<feature type="domain" description="Transposase IS4-like" evidence="2">
    <location>
        <begin position="34"/>
        <end position="113"/>
    </location>
</feature>
<keyword evidence="1" id="KW-0472">Membrane</keyword>
<dbReference type="RefSeq" id="WP_378069528.1">
    <property type="nucleotide sequence ID" value="NZ_JBHSBL010000019.1"/>
</dbReference>
<gene>
    <name evidence="3" type="ORF">ACFO0C_27215</name>
</gene>
<dbReference type="EMBL" id="JBHSBL010000019">
    <property type="protein sequence ID" value="MFC4068636.1"/>
    <property type="molecule type" value="Genomic_DNA"/>
</dbReference>
<evidence type="ECO:0000313" key="3">
    <source>
        <dbReference type="EMBL" id="MFC4068636.1"/>
    </source>
</evidence>